<accession>A0AA88AW82</accession>
<dbReference type="GO" id="GO:0004601">
    <property type="term" value="F:peroxidase activity"/>
    <property type="evidence" value="ECO:0007669"/>
    <property type="project" value="InterPro"/>
</dbReference>
<dbReference type="Gene3D" id="1.10.520.10">
    <property type="match status" value="1"/>
</dbReference>
<dbReference type="Proteomes" id="UP001187192">
    <property type="component" value="Unassembled WGS sequence"/>
</dbReference>
<reference evidence="2" key="1">
    <citation type="submission" date="2023-07" db="EMBL/GenBank/DDBJ databases">
        <title>draft genome sequence of fig (Ficus carica).</title>
        <authorList>
            <person name="Takahashi T."/>
            <person name="Nishimura K."/>
        </authorList>
    </citation>
    <scope>NUCLEOTIDE SEQUENCE</scope>
</reference>
<comment type="caution">
    <text evidence="2">The sequence shown here is derived from an EMBL/GenBank/DDBJ whole genome shotgun (WGS) entry which is preliminary data.</text>
</comment>
<dbReference type="GO" id="GO:0020037">
    <property type="term" value="F:heme binding"/>
    <property type="evidence" value="ECO:0007669"/>
    <property type="project" value="InterPro"/>
</dbReference>
<dbReference type="AlphaFoldDB" id="A0AA88AW82"/>
<evidence type="ECO:0000313" key="2">
    <source>
        <dbReference type="EMBL" id="GMN49806.1"/>
    </source>
</evidence>
<evidence type="ECO:0000259" key="1">
    <source>
        <dbReference type="PROSITE" id="PS50873"/>
    </source>
</evidence>
<evidence type="ECO:0000313" key="3">
    <source>
        <dbReference type="Proteomes" id="UP001187192"/>
    </source>
</evidence>
<dbReference type="SUPFAM" id="SSF48113">
    <property type="entry name" value="Heme-dependent peroxidases"/>
    <property type="match status" value="1"/>
</dbReference>
<dbReference type="EMBL" id="BTGU01000032">
    <property type="protein sequence ID" value="GMN49806.1"/>
    <property type="molecule type" value="Genomic_DNA"/>
</dbReference>
<feature type="domain" description="Plant heme peroxidase family profile" evidence="1">
    <location>
        <begin position="1"/>
        <end position="58"/>
    </location>
</feature>
<dbReference type="InterPro" id="IPR002016">
    <property type="entry name" value="Haem_peroxidase"/>
</dbReference>
<dbReference type="GO" id="GO:0006979">
    <property type="term" value="P:response to oxidative stress"/>
    <property type="evidence" value="ECO:0007669"/>
    <property type="project" value="InterPro"/>
</dbReference>
<dbReference type="InterPro" id="IPR010255">
    <property type="entry name" value="Haem_peroxidase_sf"/>
</dbReference>
<keyword evidence="3" id="KW-1185">Reference proteome</keyword>
<dbReference type="Gramene" id="FCD_00003022-RA">
    <property type="protein sequence ID" value="FCD_00003022-RA:cds"/>
    <property type="gene ID" value="FCD_00003022"/>
</dbReference>
<proteinExistence type="predicted"/>
<sequence length="58" mass="6460">MPLFSTIARQKLMSFSYANAHGTSSFFKDFGVSMVNMRRIGVLTGIEGEVRKVCTKVN</sequence>
<dbReference type="PROSITE" id="PS50873">
    <property type="entry name" value="PEROXIDASE_4"/>
    <property type="match status" value="1"/>
</dbReference>
<organism evidence="2 3">
    <name type="scientific">Ficus carica</name>
    <name type="common">Common fig</name>
    <dbReference type="NCBI Taxonomy" id="3494"/>
    <lineage>
        <taxon>Eukaryota</taxon>
        <taxon>Viridiplantae</taxon>
        <taxon>Streptophyta</taxon>
        <taxon>Embryophyta</taxon>
        <taxon>Tracheophyta</taxon>
        <taxon>Spermatophyta</taxon>
        <taxon>Magnoliopsida</taxon>
        <taxon>eudicotyledons</taxon>
        <taxon>Gunneridae</taxon>
        <taxon>Pentapetalae</taxon>
        <taxon>rosids</taxon>
        <taxon>fabids</taxon>
        <taxon>Rosales</taxon>
        <taxon>Moraceae</taxon>
        <taxon>Ficeae</taxon>
        <taxon>Ficus</taxon>
    </lineage>
</organism>
<name>A0AA88AW82_FICCA</name>
<gene>
    <name evidence="2" type="ORF">TIFTF001_018970</name>
</gene>
<dbReference type="Gene3D" id="1.10.420.10">
    <property type="entry name" value="Peroxidase, domain 2"/>
    <property type="match status" value="1"/>
</dbReference>
<protein>
    <recommendedName>
        <fullName evidence="1">Plant heme peroxidase family profile domain-containing protein</fullName>
    </recommendedName>
</protein>